<keyword evidence="1" id="KW-0378">Hydrolase</keyword>
<dbReference type="Gene3D" id="3.40.50.300">
    <property type="entry name" value="P-loop containing nucleotide triphosphate hydrolases"/>
    <property type="match status" value="1"/>
</dbReference>
<dbReference type="PANTHER" id="PTHR10799">
    <property type="entry name" value="SNF2/RAD54 HELICASE FAMILY"/>
    <property type="match status" value="1"/>
</dbReference>
<accession>A0A926D5F6</accession>
<dbReference type="Pfam" id="PF00176">
    <property type="entry name" value="SNF2-rel_dom"/>
    <property type="match status" value="1"/>
</dbReference>
<dbReference type="GO" id="GO:0016787">
    <property type="term" value="F:hydrolase activity"/>
    <property type="evidence" value="ECO:0007669"/>
    <property type="project" value="UniProtKB-KW"/>
</dbReference>
<dbReference type="Gene3D" id="3.40.50.10810">
    <property type="entry name" value="Tandem AAA-ATPase domain"/>
    <property type="match status" value="1"/>
</dbReference>
<dbReference type="Pfam" id="PF00271">
    <property type="entry name" value="Helicase_C"/>
    <property type="match status" value="1"/>
</dbReference>
<dbReference type="InterPro" id="IPR027417">
    <property type="entry name" value="P-loop_NTPase"/>
</dbReference>
<feature type="domain" description="Helicase C-terminal" evidence="4">
    <location>
        <begin position="307"/>
        <end position="464"/>
    </location>
</feature>
<keyword evidence="5" id="KW-0347">Helicase</keyword>
<feature type="domain" description="Helicase ATP-binding" evidence="3">
    <location>
        <begin position="17"/>
        <end position="184"/>
    </location>
</feature>
<gene>
    <name evidence="5" type="ORF">H8696_08005</name>
</gene>
<dbReference type="InterPro" id="IPR038718">
    <property type="entry name" value="SNF2-like_sf"/>
</dbReference>
<dbReference type="CDD" id="cd17919">
    <property type="entry name" value="DEXHc_Snf"/>
    <property type="match status" value="1"/>
</dbReference>
<dbReference type="InterPro" id="IPR000330">
    <property type="entry name" value="SNF2_N"/>
</dbReference>
<dbReference type="SMART" id="SM00487">
    <property type="entry name" value="DEXDc"/>
    <property type="match status" value="1"/>
</dbReference>
<dbReference type="GO" id="GO:0005524">
    <property type="term" value="F:ATP binding"/>
    <property type="evidence" value="ECO:0007669"/>
    <property type="project" value="InterPro"/>
</dbReference>
<keyword evidence="5" id="KW-0067">ATP-binding</keyword>
<dbReference type="GO" id="GO:0004386">
    <property type="term" value="F:helicase activity"/>
    <property type="evidence" value="ECO:0007669"/>
    <property type="project" value="UniProtKB-KW"/>
</dbReference>
<dbReference type="EMBL" id="JACRSR010000003">
    <property type="protein sequence ID" value="MBC8531787.1"/>
    <property type="molecule type" value="Genomic_DNA"/>
</dbReference>
<dbReference type="CDD" id="cd18793">
    <property type="entry name" value="SF2_C_SNF"/>
    <property type="match status" value="1"/>
</dbReference>
<evidence type="ECO:0000259" key="3">
    <source>
        <dbReference type="PROSITE" id="PS51192"/>
    </source>
</evidence>
<name>A0A926D5F6_9FIRM</name>
<evidence type="ECO:0000259" key="4">
    <source>
        <dbReference type="PROSITE" id="PS51194"/>
    </source>
</evidence>
<dbReference type="PROSITE" id="PS51194">
    <property type="entry name" value="HELICASE_CTER"/>
    <property type="match status" value="1"/>
</dbReference>
<evidence type="ECO:0000256" key="1">
    <source>
        <dbReference type="ARBA" id="ARBA00022801"/>
    </source>
</evidence>
<dbReference type="Proteomes" id="UP000623172">
    <property type="component" value="Unassembled WGS sequence"/>
</dbReference>
<organism evidence="5 6">
    <name type="scientific">Gehongia tenuis</name>
    <dbReference type="NCBI Taxonomy" id="2763655"/>
    <lineage>
        <taxon>Bacteria</taxon>
        <taxon>Bacillati</taxon>
        <taxon>Bacillota</taxon>
        <taxon>Clostridia</taxon>
        <taxon>Christensenellales</taxon>
        <taxon>Christensenellaceae</taxon>
        <taxon>Gehongia</taxon>
    </lineage>
</organism>
<proteinExistence type="predicted"/>
<keyword evidence="5" id="KW-0547">Nucleotide-binding</keyword>
<evidence type="ECO:0000313" key="6">
    <source>
        <dbReference type="Proteomes" id="UP000623172"/>
    </source>
</evidence>
<comment type="caution">
    <text evidence="5">The sequence shown here is derived from an EMBL/GenBank/DDBJ whole genome shotgun (WGS) entry which is preliminary data.</text>
</comment>
<dbReference type="InterPro" id="IPR001650">
    <property type="entry name" value="Helicase_C-like"/>
</dbReference>
<dbReference type="AlphaFoldDB" id="A0A926D5F6"/>
<dbReference type="InterPro" id="IPR049730">
    <property type="entry name" value="SNF2/RAD54-like_C"/>
</dbReference>
<sequence>MPLRPGITPFAHQQAAYALALQHDGYALLHEPGCGKTLTAIALIGRRHLEGQVRRCLVVAPLSVIPAWEPEWAAYSSVPATLRLLTGSGAQKAAALKGLARVQGLAVAVINYESVWRLEDEIAAWRPDMIVCDESQRIKNPKAKQSRALHRLGRLAKYRLMLTGTPVNNGPLDFWSQYRYLDPTIFEGSYYAFRNHYAVMGGFEGKQVVAYRDLGELTRKAHSVAHRVTKAEALDLPPYTDQLRYCTLEPAARKLYNTLERESAAELEAAAVVTAPLVVTRMLRLSQLTGGYLRPDEGGEVRQVSTAKLQLLEEVLEDLVAAGKKIVIFARFVPEIHAICSAAAALVGEAGCRAIWGETPGEQRGQAVQDFQTLGEVRVFVAQTRTAGLGITLHAADTCIFYSLDYSYETYEQARARIHRAGQCHPCTAIHLIAQKTIDEDVLETLRRKKDFAAEMVDRWRERRGHGTDSGNPQPPAAAGQD</sequence>
<evidence type="ECO:0000256" key="2">
    <source>
        <dbReference type="SAM" id="MobiDB-lite"/>
    </source>
</evidence>
<dbReference type="SMART" id="SM00490">
    <property type="entry name" value="HELICc"/>
    <property type="match status" value="1"/>
</dbReference>
<reference evidence="5" key="1">
    <citation type="submission" date="2020-08" db="EMBL/GenBank/DDBJ databases">
        <title>Genome public.</title>
        <authorList>
            <person name="Liu C."/>
            <person name="Sun Q."/>
        </authorList>
    </citation>
    <scope>NUCLEOTIDE SEQUENCE</scope>
    <source>
        <strain evidence="5">NSJ-53</strain>
    </source>
</reference>
<dbReference type="SUPFAM" id="SSF52540">
    <property type="entry name" value="P-loop containing nucleoside triphosphate hydrolases"/>
    <property type="match status" value="2"/>
</dbReference>
<feature type="compositionally biased region" description="Basic and acidic residues" evidence="2">
    <location>
        <begin position="458"/>
        <end position="467"/>
    </location>
</feature>
<evidence type="ECO:0000313" key="5">
    <source>
        <dbReference type="EMBL" id="MBC8531787.1"/>
    </source>
</evidence>
<keyword evidence="6" id="KW-1185">Reference proteome</keyword>
<feature type="region of interest" description="Disordered" evidence="2">
    <location>
        <begin position="458"/>
        <end position="482"/>
    </location>
</feature>
<dbReference type="InterPro" id="IPR014001">
    <property type="entry name" value="Helicase_ATP-bd"/>
</dbReference>
<protein>
    <submittedName>
        <fullName evidence="5">DEAD/DEAH box helicase</fullName>
    </submittedName>
</protein>
<dbReference type="PROSITE" id="PS51192">
    <property type="entry name" value="HELICASE_ATP_BIND_1"/>
    <property type="match status" value="1"/>
</dbReference>